<organism evidence="2 3">
    <name type="scientific">Brucella pseudogrignonensis</name>
    <dbReference type="NCBI Taxonomy" id="419475"/>
    <lineage>
        <taxon>Bacteria</taxon>
        <taxon>Pseudomonadati</taxon>
        <taxon>Pseudomonadota</taxon>
        <taxon>Alphaproteobacteria</taxon>
        <taxon>Hyphomicrobiales</taxon>
        <taxon>Brucellaceae</taxon>
        <taxon>Brucella/Ochrobactrum group</taxon>
        <taxon>Brucella</taxon>
    </lineage>
</organism>
<comment type="caution">
    <text evidence="2">The sequence shown here is derived from an EMBL/GenBank/DDBJ whole genome shotgun (WGS) entry which is preliminary data.</text>
</comment>
<sequence>MMVSKIMRLYKSCGLAIITTLIVCSFPAFSQDKSSSESTATDTPPLVEIYSSDDAAAVLDARIIALKTVLKLDTEQQKLWPPVEDAIRELALRAAERNVERSKAQPPANIVDILERTADAEIVRGNELKKFSTAMKPLIGALTFEQQMRIPAFLGMQEKANGRPQPTYELWLFEAEQ</sequence>
<feature type="chain" id="PRO_5045763413" evidence="1">
    <location>
        <begin position="31"/>
        <end position="177"/>
    </location>
</feature>
<name>A0ABU1MFE3_9HYPH</name>
<reference evidence="2 3" key="1">
    <citation type="submission" date="2023-07" db="EMBL/GenBank/DDBJ databases">
        <title>Sorghum-associated microbial communities from plants grown in Nebraska, USA.</title>
        <authorList>
            <person name="Schachtman D."/>
        </authorList>
    </citation>
    <scope>NUCLEOTIDE SEQUENCE [LARGE SCALE GENOMIC DNA]</scope>
    <source>
        <strain evidence="2 3">DS1730</strain>
    </source>
</reference>
<evidence type="ECO:0000313" key="3">
    <source>
        <dbReference type="Proteomes" id="UP001184614"/>
    </source>
</evidence>
<feature type="signal peptide" evidence="1">
    <location>
        <begin position="1"/>
        <end position="30"/>
    </location>
</feature>
<keyword evidence="1" id="KW-0732">Signal</keyword>
<gene>
    <name evidence="2" type="ORF">J2782_004097</name>
</gene>
<protein>
    <submittedName>
        <fullName evidence="2">Uncharacterized protein</fullName>
    </submittedName>
</protein>
<proteinExistence type="predicted"/>
<evidence type="ECO:0000256" key="1">
    <source>
        <dbReference type="SAM" id="SignalP"/>
    </source>
</evidence>
<keyword evidence="3" id="KW-1185">Reference proteome</keyword>
<accession>A0ABU1MFE3</accession>
<dbReference type="Proteomes" id="UP001184614">
    <property type="component" value="Unassembled WGS sequence"/>
</dbReference>
<evidence type="ECO:0000313" key="2">
    <source>
        <dbReference type="EMBL" id="MDR6434346.1"/>
    </source>
</evidence>
<dbReference type="EMBL" id="JAVDQT010000010">
    <property type="protein sequence ID" value="MDR6434346.1"/>
    <property type="molecule type" value="Genomic_DNA"/>
</dbReference>